<keyword evidence="8 10" id="KW-1133">Transmembrane helix</keyword>
<feature type="transmembrane region" description="Helical" evidence="10">
    <location>
        <begin position="370"/>
        <end position="389"/>
    </location>
</feature>
<sequence length="392" mass="42662">MLWLMTMARRLNGVYAAFMLVAFMMGIAGALQMPTLSLFLSREVGAQPFWIGLFYTANAIVGIAVSLGLAKRSDNQGDRRKLILFCCLMAVCNALLFAFNRHYLTLITCGVLLASLANTAMPQLFALAREYADSSAREVVMFSSVMRAQLSLAWVIGPPLAFMLALNYGFTVMFSIAAGIFILSLVLIAFALPSVARVEQPATVALTQVSGWGDKNVRMLFVASTLMWTCNTMYIIDMPLWISSDLGLPDKLAGFLMGTAAALEIPAMILAGFYVKRFGKRRMMVTAVAAGVLFYIGLILFHSREALLILQLFNAVFIGIIAGIGMLWFQDLMPGRAGSATTLFTNSISTGVILAGVIQGAVSQSWGHQYVYWVIAAVSVLTLGLTYRVKDV</sequence>
<feature type="transmembrane region" description="Helical" evidence="10">
    <location>
        <begin position="217"/>
        <end position="236"/>
    </location>
</feature>
<dbReference type="InterPro" id="IPR004750">
    <property type="entry name" value="Sugar_efflux"/>
</dbReference>
<feature type="transmembrane region" description="Helical" evidence="10">
    <location>
        <begin position="51"/>
        <end position="70"/>
    </location>
</feature>
<dbReference type="Gene3D" id="1.20.1250.20">
    <property type="entry name" value="MFS general substrate transporter like domains"/>
    <property type="match status" value="2"/>
</dbReference>
<evidence type="ECO:0000256" key="9">
    <source>
        <dbReference type="ARBA" id="ARBA00023136"/>
    </source>
</evidence>
<keyword evidence="5" id="KW-0997">Cell inner membrane</keyword>
<dbReference type="Pfam" id="PF07690">
    <property type="entry name" value="MFS_1"/>
    <property type="match status" value="1"/>
</dbReference>
<keyword evidence="9 10" id="KW-0472">Membrane</keyword>
<dbReference type="InterPro" id="IPR011701">
    <property type="entry name" value="MFS"/>
</dbReference>
<feature type="transmembrane region" description="Helical" evidence="10">
    <location>
        <begin position="307"/>
        <end position="329"/>
    </location>
</feature>
<dbReference type="AlphaFoldDB" id="A0A4R6ENN8"/>
<accession>A0A4R6ENN8</accession>
<evidence type="ECO:0000256" key="5">
    <source>
        <dbReference type="ARBA" id="ARBA00022519"/>
    </source>
</evidence>
<evidence type="ECO:0000256" key="4">
    <source>
        <dbReference type="ARBA" id="ARBA00022475"/>
    </source>
</evidence>
<feature type="transmembrane region" description="Helical" evidence="10">
    <location>
        <begin position="12"/>
        <end position="31"/>
    </location>
</feature>
<feature type="domain" description="Major facilitator superfamily (MFS) profile" evidence="11">
    <location>
        <begin position="14"/>
        <end position="392"/>
    </location>
</feature>
<evidence type="ECO:0000313" key="13">
    <source>
        <dbReference type="Proteomes" id="UP000295530"/>
    </source>
</evidence>
<gene>
    <name evidence="12" type="ORF">EC847_104201</name>
</gene>
<evidence type="ECO:0000256" key="6">
    <source>
        <dbReference type="ARBA" id="ARBA00022597"/>
    </source>
</evidence>
<dbReference type="CDD" id="cd17471">
    <property type="entry name" value="MFS_Set"/>
    <property type="match status" value="1"/>
</dbReference>
<dbReference type="OrthoDB" id="7337792at2"/>
<feature type="transmembrane region" description="Helical" evidence="10">
    <location>
        <begin position="341"/>
        <end position="358"/>
    </location>
</feature>
<proteinExistence type="inferred from homology"/>
<evidence type="ECO:0000256" key="10">
    <source>
        <dbReference type="SAM" id="Phobius"/>
    </source>
</evidence>
<evidence type="ECO:0000313" key="12">
    <source>
        <dbReference type="EMBL" id="TDN59593.1"/>
    </source>
</evidence>
<evidence type="ECO:0000259" key="11">
    <source>
        <dbReference type="PROSITE" id="PS50850"/>
    </source>
</evidence>
<evidence type="ECO:0000256" key="8">
    <source>
        <dbReference type="ARBA" id="ARBA00022989"/>
    </source>
</evidence>
<feature type="transmembrane region" description="Helical" evidence="10">
    <location>
        <begin position="256"/>
        <end position="275"/>
    </location>
</feature>
<feature type="transmembrane region" description="Helical" evidence="10">
    <location>
        <begin position="82"/>
        <end position="99"/>
    </location>
</feature>
<dbReference type="GO" id="GO:0036448">
    <property type="term" value="P:cellular response to glucose-phosphate stress"/>
    <property type="evidence" value="ECO:0007669"/>
    <property type="project" value="TreeGrafter"/>
</dbReference>
<evidence type="ECO:0000256" key="3">
    <source>
        <dbReference type="ARBA" id="ARBA00022448"/>
    </source>
</evidence>
<keyword evidence="3" id="KW-0813">Transport</keyword>
<dbReference type="GO" id="GO:0005886">
    <property type="term" value="C:plasma membrane"/>
    <property type="evidence" value="ECO:0007669"/>
    <property type="project" value="UniProtKB-SubCell"/>
</dbReference>
<keyword evidence="7 10" id="KW-0812">Transmembrane</keyword>
<organism evidence="12 13">
    <name type="scientific">Scandinavium goeteborgense</name>
    <dbReference type="NCBI Taxonomy" id="1851514"/>
    <lineage>
        <taxon>Bacteria</taxon>
        <taxon>Pseudomonadati</taxon>
        <taxon>Pseudomonadota</taxon>
        <taxon>Gammaproteobacteria</taxon>
        <taxon>Enterobacterales</taxon>
        <taxon>Enterobacteriaceae</taxon>
        <taxon>Scandinavium</taxon>
    </lineage>
</organism>
<dbReference type="NCBIfam" id="TIGR00899">
    <property type="entry name" value="2A0120"/>
    <property type="match status" value="1"/>
</dbReference>
<evidence type="ECO:0000256" key="2">
    <source>
        <dbReference type="ARBA" id="ARBA00006523"/>
    </source>
</evidence>
<dbReference type="PROSITE" id="PS50850">
    <property type="entry name" value="MFS"/>
    <property type="match status" value="1"/>
</dbReference>
<evidence type="ECO:0000256" key="1">
    <source>
        <dbReference type="ARBA" id="ARBA00004429"/>
    </source>
</evidence>
<dbReference type="PANTHER" id="PTHR23535:SF2">
    <property type="entry name" value="SUGAR EFFLUX TRANSPORTER A-RELATED"/>
    <property type="match status" value="1"/>
</dbReference>
<dbReference type="GO" id="GO:1904659">
    <property type="term" value="P:D-glucose transmembrane transport"/>
    <property type="evidence" value="ECO:0007669"/>
    <property type="project" value="TreeGrafter"/>
</dbReference>
<evidence type="ECO:0000256" key="7">
    <source>
        <dbReference type="ARBA" id="ARBA00022692"/>
    </source>
</evidence>
<dbReference type="Proteomes" id="UP000295530">
    <property type="component" value="Unassembled WGS sequence"/>
</dbReference>
<comment type="similarity">
    <text evidence="2">Belongs to the major facilitator superfamily. Set transporter family.</text>
</comment>
<dbReference type="SUPFAM" id="SSF103473">
    <property type="entry name" value="MFS general substrate transporter"/>
    <property type="match status" value="1"/>
</dbReference>
<dbReference type="EMBL" id="SNVX01000004">
    <property type="protein sequence ID" value="TDN59593.1"/>
    <property type="molecule type" value="Genomic_DNA"/>
</dbReference>
<dbReference type="PANTHER" id="PTHR23535">
    <property type="entry name" value="SUGAR EFFLUX TRANSPORTER A-RELATED"/>
    <property type="match status" value="1"/>
</dbReference>
<keyword evidence="6" id="KW-0762">Sugar transport</keyword>
<dbReference type="FunFam" id="1.20.1250.20:FF:000125">
    <property type="entry name" value="Sugar efflux transporter SetB"/>
    <property type="match status" value="1"/>
</dbReference>
<dbReference type="RefSeq" id="WP_133460995.1">
    <property type="nucleotide sequence ID" value="NZ_SNVX01000004.1"/>
</dbReference>
<reference evidence="12 13" key="1">
    <citation type="submission" date="2019-03" db="EMBL/GenBank/DDBJ databases">
        <title>Genomic analyses of the natural microbiome of Caenorhabditis elegans.</title>
        <authorList>
            <person name="Samuel B."/>
        </authorList>
    </citation>
    <scope>NUCLEOTIDE SEQUENCE [LARGE SCALE GENOMIC DNA]</scope>
    <source>
        <strain evidence="12 13">BIGb0156</strain>
    </source>
</reference>
<feature type="transmembrane region" description="Helical" evidence="10">
    <location>
        <begin position="172"/>
        <end position="196"/>
    </location>
</feature>
<feature type="transmembrane region" description="Helical" evidence="10">
    <location>
        <begin position="148"/>
        <end position="166"/>
    </location>
</feature>
<dbReference type="FunFam" id="1.20.1250.20:FF:000151">
    <property type="entry name" value="Sugar efflux transporter SetB"/>
    <property type="match status" value="1"/>
</dbReference>
<comment type="subcellular location">
    <subcellularLocation>
        <location evidence="1">Cell inner membrane</location>
        <topology evidence="1">Multi-pass membrane protein</topology>
    </subcellularLocation>
</comment>
<comment type="caution">
    <text evidence="12">The sequence shown here is derived from an EMBL/GenBank/DDBJ whole genome shotgun (WGS) entry which is preliminary data.</text>
</comment>
<feature type="transmembrane region" description="Helical" evidence="10">
    <location>
        <begin position="105"/>
        <end position="127"/>
    </location>
</feature>
<dbReference type="InterPro" id="IPR020846">
    <property type="entry name" value="MFS_dom"/>
</dbReference>
<protein>
    <submittedName>
        <fullName evidence="12">SET family sugar efflux transporter-like MFS transporter</fullName>
    </submittedName>
</protein>
<feature type="transmembrane region" description="Helical" evidence="10">
    <location>
        <begin position="282"/>
        <end position="301"/>
    </location>
</feature>
<dbReference type="InterPro" id="IPR036259">
    <property type="entry name" value="MFS_trans_sf"/>
</dbReference>
<keyword evidence="4" id="KW-1003">Cell membrane</keyword>
<keyword evidence="13" id="KW-1185">Reference proteome</keyword>
<name>A0A4R6ENN8_SCAGO</name>
<dbReference type="GO" id="GO:0015767">
    <property type="term" value="P:lactose transport"/>
    <property type="evidence" value="ECO:0007669"/>
    <property type="project" value="TreeGrafter"/>
</dbReference>
<dbReference type="GO" id="GO:0005351">
    <property type="term" value="F:carbohydrate:proton symporter activity"/>
    <property type="evidence" value="ECO:0007669"/>
    <property type="project" value="InterPro"/>
</dbReference>